<evidence type="ECO:0000313" key="4">
    <source>
        <dbReference type="Proteomes" id="UP000619479"/>
    </source>
</evidence>
<proteinExistence type="predicted"/>
<dbReference type="AlphaFoldDB" id="A0A919M9W8"/>
<dbReference type="RefSeq" id="WP_275407307.1">
    <property type="nucleotide sequence ID" value="NZ_BAAAUC010000024.1"/>
</dbReference>
<dbReference type="InterPro" id="IPR012349">
    <property type="entry name" value="Split_barrel_FMN-bd"/>
</dbReference>
<dbReference type="GO" id="GO:0006208">
    <property type="term" value="P:pyrimidine nucleobase catabolic process"/>
    <property type="evidence" value="ECO:0007669"/>
    <property type="project" value="TreeGrafter"/>
</dbReference>
<dbReference type="PANTHER" id="PTHR30466">
    <property type="entry name" value="FLAVIN REDUCTASE"/>
    <property type="match status" value="1"/>
</dbReference>
<dbReference type="GO" id="GO:0010181">
    <property type="term" value="F:FMN binding"/>
    <property type="evidence" value="ECO:0007669"/>
    <property type="project" value="InterPro"/>
</dbReference>
<accession>A0A919M9W8</accession>
<dbReference type="InterPro" id="IPR002563">
    <property type="entry name" value="Flavin_Rdtase-like_dom"/>
</dbReference>
<dbReference type="GO" id="GO:0042602">
    <property type="term" value="F:riboflavin reductase (NADPH) activity"/>
    <property type="evidence" value="ECO:0007669"/>
    <property type="project" value="TreeGrafter"/>
</dbReference>
<dbReference type="EMBL" id="BOMH01000068">
    <property type="protein sequence ID" value="GID69893.1"/>
    <property type="molecule type" value="Genomic_DNA"/>
</dbReference>
<evidence type="ECO:0000259" key="2">
    <source>
        <dbReference type="SMART" id="SM00903"/>
    </source>
</evidence>
<name>A0A919M9W8_9ACTN</name>
<dbReference type="Pfam" id="PF01613">
    <property type="entry name" value="Flavin_Reduct"/>
    <property type="match status" value="1"/>
</dbReference>
<keyword evidence="1" id="KW-0560">Oxidoreductase</keyword>
<organism evidence="3 4">
    <name type="scientific">Actinoplanes cyaneus</name>
    <dbReference type="NCBI Taxonomy" id="52696"/>
    <lineage>
        <taxon>Bacteria</taxon>
        <taxon>Bacillati</taxon>
        <taxon>Actinomycetota</taxon>
        <taxon>Actinomycetes</taxon>
        <taxon>Micromonosporales</taxon>
        <taxon>Micromonosporaceae</taxon>
        <taxon>Actinoplanes</taxon>
    </lineage>
</organism>
<dbReference type="SMART" id="SM00903">
    <property type="entry name" value="Flavin_Reduct"/>
    <property type="match status" value="1"/>
</dbReference>
<sequence length="176" mass="18730">MISAGPHHDAEAQGTVEPATFRDAMARFPTGVTIVTTHDEDGVPYGFTASSFCSVSLDPPLVLVCLAKSANSYPVFARTGHFAVSILQAHHADVAHRFASKAADKFASGEFVRTDQDRTVLAGAAAAVECLVASRYDVGDHMIMVGRVDTVLLGDKGTPAIYFDRRFGTVATVSRE</sequence>
<dbReference type="Proteomes" id="UP000619479">
    <property type="component" value="Unassembled WGS sequence"/>
</dbReference>
<evidence type="ECO:0000256" key="1">
    <source>
        <dbReference type="ARBA" id="ARBA00023002"/>
    </source>
</evidence>
<keyword evidence="4" id="KW-1185">Reference proteome</keyword>
<evidence type="ECO:0000313" key="3">
    <source>
        <dbReference type="EMBL" id="GID69893.1"/>
    </source>
</evidence>
<dbReference type="InterPro" id="IPR050268">
    <property type="entry name" value="NADH-dep_flavin_reductase"/>
</dbReference>
<feature type="domain" description="Flavin reductase like" evidence="2">
    <location>
        <begin position="25"/>
        <end position="169"/>
    </location>
</feature>
<reference evidence="3" key="1">
    <citation type="submission" date="2021-01" db="EMBL/GenBank/DDBJ databases">
        <title>Whole genome shotgun sequence of Actinoplanes cyaneus NBRC 14990.</title>
        <authorList>
            <person name="Komaki H."/>
            <person name="Tamura T."/>
        </authorList>
    </citation>
    <scope>NUCLEOTIDE SEQUENCE</scope>
    <source>
        <strain evidence="3">NBRC 14990</strain>
    </source>
</reference>
<dbReference type="Gene3D" id="2.30.110.10">
    <property type="entry name" value="Electron Transport, Fmn-binding Protein, Chain A"/>
    <property type="match status" value="1"/>
</dbReference>
<comment type="caution">
    <text evidence="3">The sequence shown here is derived from an EMBL/GenBank/DDBJ whole genome shotgun (WGS) entry which is preliminary data.</text>
</comment>
<dbReference type="SUPFAM" id="SSF50475">
    <property type="entry name" value="FMN-binding split barrel"/>
    <property type="match status" value="1"/>
</dbReference>
<dbReference type="PANTHER" id="PTHR30466:SF1">
    <property type="entry name" value="FMN REDUCTASE (NADH) RUTF"/>
    <property type="match status" value="1"/>
</dbReference>
<protein>
    <submittedName>
        <fullName evidence="3">Actinorhodin polyketide dimerase</fullName>
    </submittedName>
</protein>
<gene>
    <name evidence="3" type="primary">actVB</name>
    <name evidence="3" type="ORF">Acy02nite_77740</name>
</gene>